<evidence type="ECO:0000313" key="2">
    <source>
        <dbReference type="Proteomes" id="UP001500325"/>
    </source>
</evidence>
<dbReference type="Proteomes" id="UP001500325">
    <property type="component" value="Unassembled WGS sequence"/>
</dbReference>
<keyword evidence="2" id="KW-1185">Reference proteome</keyword>
<sequence>MRNAVAVATAGALALVVAAAAAAAWLIGGRAFEAGAPTDAPAAVPETGAGPATVELSHDALMHPQHLAVRERLQAYFDAINARDHAAWAATVTPERAAAQPAETWLAGVRSTQDGTIRVDRIEPAPGGVLALVRFTSTQDPADAPPDLRVDRICWRAALPMTGAALAIGAGSPGSTLSRPC</sequence>
<dbReference type="RefSeq" id="WP_345383618.1">
    <property type="nucleotide sequence ID" value="NZ_BAABIC010000023.1"/>
</dbReference>
<gene>
    <name evidence="1" type="ORF">GCM10023215_54490</name>
</gene>
<reference evidence="2" key="1">
    <citation type="journal article" date="2019" name="Int. J. Syst. Evol. Microbiol.">
        <title>The Global Catalogue of Microorganisms (GCM) 10K type strain sequencing project: providing services to taxonomists for standard genome sequencing and annotation.</title>
        <authorList>
            <consortium name="The Broad Institute Genomics Platform"/>
            <consortium name="The Broad Institute Genome Sequencing Center for Infectious Disease"/>
            <person name="Wu L."/>
            <person name="Ma J."/>
        </authorList>
    </citation>
    <scope>NUCLEOTIDE SEQUENCE [LARGE SCALE GENOMIC DNA]</scope>
    <source>
        <strain evidence="2">JCM 18055</strain>
    </source>
</reference>
<evidence type="ECO:0000313" key="1">
    <source>
        <dbReference type="EMBL" id="GAA4706887.1"/>
    </source>
</evidence>
<dbReference type="SUPFAM" id="SSF54427">
    <property type="entry name" value="NTF2-like"/>
    <property type="match status" value="1"/>
</dbReference>
<organism evidence="1 2">
    <name type="scientific">Pseudonocardia yuanmonensis</name>
    <dbReference type="NCBI Taxonomy" id="1095914"/>
    <lineage>
        <taxon>Bacteria</taxon>
        <taxon>Bacillati</taxon>
        <taxon>Actinomycetota</taxon>
        <taxon>Actinomycetes</taxon>
        <taxon>Pseudonocardiales</taxon>
        <taxon>Pseudonocardiaceae</taxon>
        <taxon>Pseudonocardia</taxon>
    </lineage>
</organism>
<proteinExistence type="predicted"/>
<name>A0ABP8XF84_9PSEU</name>
<accession>A0ABP8XF84</accession>
<dbReference type="EMBL" id="BAABIC010000023">
    <property type="protein sequence ID" value="GAA4706887.1"/>
    <property type="molecule type" value="Genomic_DNA"/>
</dbReference>
<protein>
    <recommendedName>
        <fullName evidence="3">Mce-associated membrane protein</fullName>
    </recommendedName>
</protein>
<comment type="caution">
    <text evidence="1">The sequence shown here is derived from an EMBL/GenBank/DDBJ whole genome shotgun (WGS) entry which is preliminary data.</text>
</comment>
<evidence type="ECO:0008006" key="3">
    <source>
        <dbReference type="Google" id="ProtNLM"/>
    </source>
</evidence>
<dbReference type="InterPro" id="IPR032710">
    <property type="entry name" value="NTF2-like_dom_sf"/>
</dbReference>